<comment type="caution">
    <text evidence="1">The sequence shown here is derived from an EMBL/GenBank/DDBJ whole genome shotgun (WGS) entry which is preliminary data.</text>
</comment>
<dbReference type="AlphaFoldDB" id="A0A0F9IY31"/>
<organism evidence="1">
    <name type="scientific">marine sediment metagenome</name>
    <dbReference type="NCBI Taxonomy" id="412755"/>
    <lineage>
        <taxon>unclassified sequences</taxon>
        <taxon>metagenomes</taxon>
        <taxon>ecological metagenomes</taxon>
    </lineage>
</organism>
<proteinExistence type="predicted"/>
<dbReference type="EMBL" id="LAZR01019599">
    <property type="protein sequence ID" value="KKL91952.1"/>
    <property type="molecule type" value="Genomic_DNA"/>
</dbReference>
<name>A0A0F9IY31_9ZZZZ</name>
<protein>
    <submittedName>
        <fullName evidence="1">Uncharacterized protein</fullName>
    </submittedName>
</protein>
<accession>A0A0F9IY31</accession>
<gene>
    <name evidence="1" type="ORF">LCGC14_1889510</name>
</gene>
<reference evidence="1" key="1">
    <citation type="journal article" date="2015" name="Nature">
        <title>Complex archaea that bridge the gap between prokaryotes and eukaryotes.</title>
        <authorList>
            <person name="Spang A."/>
            <person name="Saw J.H."/>
            <person name="Jorgensen S.L."/>
            <person name="Zaremba-Niedzwiedzka K."/>
            <person name="Martijn J."/>
            <person name="Lind A.E."/>
            <person name="van Eijk R."/>
            <person name="Schleper C."/>
            <person name="Guy L."/>
            <person name="Ettema T.J."/>
        </authorList>
    </citation>
    <scope>NUCLEOTIDE SEQUENCE</scope>
</reference>
<evidence type="ECO:0000313" key="1">
    <source>
        <dbReference type="EMBL" id="KKL91952.1"/>
    </source>
</evidence>
<sequence length="42" mass="5131">WYAVNVLLTLLVVHRTSNIMHNVIDKWTDKYYDMRYINTDKS</sequence>
<feature type="non-terminal residue" evidence="1">
    <location>
        <position position="1"/>
    </location>
</feature>